<dbReference type="GO" id="GO:0046403">
    <property type="term" value="F:polynucleotide 3'-phosphatase activity"/>
    <property type="evidence" value="ECO:0007669"/>
    <property type="project" value="TreeGrafter"/>
</dbReference>
<dbReference type="STRING" id="796604.A0A2X0MWH0"/>
<dbReference type="GO" id="GO:0046404">
    <property type="term" value="F:ATP-dependent polydeoxyribonucleotide 5'-hydroxyl-kinase activity"/>
    <property type="evidence" value="ECO:0007669"/>
    <property type="project" value="TreeGrafter"/>
</dbReference>
<dbReference type="GO" id="GO:0006281">
    <property type="term" value="P:DNA repair"/>
    <property type="evidence" value="ECO:0007669"/>
    <property type="project" value="TreeGrafter"/>
</dbReference>
<gene>
    <name evidence="1" type="primary">BQ5605_C004g02972</name>
    <name evidence="1" type="ORF">BQ5605_C004G02972</name>
</gene>
<dbReference type="InterPro" id="IPR013954">
    <property type="entry name" value="PNK3P"/>
</dbReference>
<protein>
    <submittedName>
        <fullName evidence="1">BQ5605_C004g02972 protein</fullName>
    </submittedName>
</protein>
<dbReference type="InterPro" id="IPR023214">
    <property type="entry name" value="HAD_sf"/>
</dbReference>
<accession>A0A2X0MWH0</accession>
<dbReference type="Proteomes" id="UP000249464">
    <property type="component" value="Unassembled WGS sequence"/>
</dbReference>
<dbReference type="SUPFAM" id="SSF56784">
    <property type="entry name" value="HAD-like"/>
    <property type="match status" value="2"/>
</dbReference>
<evidence type="ECO:0000313" key="2">
    <source>
        <dbReference type="Proteomes" id="UP000249464"/>
    </source>
</evidence>
<dbReference type="EMBL" id="FQNC01000046">
    <property type="protein sequence ID" value="SGY69173.1"/>
    <property type="molecule type" value="Genomic_DNA"/>
</dbReference>
<proteinExistence type="predicted"/>
<dbReference type="InterPro" id="IPR036412">
    <property type="entry name" value="HAD-like_sf"/>
</dbReference>
<evidence type="ECO:0000313" key="1">
    <source>
        <dbReference type="EMBL" id="SGY69173.1"/>
    </source>
</evidence>
<keyword evidence="2" id="KW-1185">Reference proteome</keyword>
<dbReference type="GO" id="GO:0003690">
    <property type="term" value="F:double-stranded DNA binding"/>
    <property type="evidence" value="ECO:0007669"/>
    <property type="project" value="TreeGrafter"/>
</dbReference>
<sequence length="362" mass="39565">MTIPKLGPDVPITTLAKTSLKVTSDQGQDDASLSLVAPVAARRSGIASIAAAAEVQAEAADGASIHTTTTTTTLPNDNLNSRPLKRSFQVDQFTKEEQVAASISTSSPPSSKPRITTTMTSIKIFPLFGGPTSRASPTSSPSTLRWHPSFTAQVPCLYASYLPSKTALFPRSTKVAAYDVDGCLIKTHGSKFPTSATDWQYWHPNVPDQLREIHRQGYVPANTLSFSLETSHDVVYSSSCSFSILLFSNQNYKGKRLDWFKTKMTTIVASKLKDIPIRIFAATEKDHHRKGVGIGMWQRFLKEAEMKHDEIDWQSSFFVGDAAGRAAGLGRPKDHSDVDLVFAKSVGLRFMTPEQHFLGQAA</sequence>
<reference evidence="1 2" key="1">
    <citation type="submission" date="2016-11" db="EMBL/GenBank/DDBJ databases">
        <authorList>
            <person name="Jaros S."/>
            <person name="Januszkiewicz K."/>
            <person name="Wedrychowicz H."/>
        </authorList>
    </citation>
    <scope>NUCLEOTIDE SEQUENCE [LARGE SCALE GENOMIC DNA]</scope>
</reference>
<dbReference type="Gene3D" id="3.40.50.1000">
    <property type="entry name" value="HAD superfamily/HAD-like"/>
    <property type="match status" value="1"/>
</dbReference>
<dbReference type="Pfam" id="PF08645">
    <property type="entry name" value="PNK3P"/>
    <property type="match status" value="1"/>
</dbReference>
<dbReference type="PANTHER" id="PTHR12083:SF9">
    <property type="entry name" value="BIFUNCTIONAL POLYNUCLEOTIDE PHOSPHATASE_KINASE"/>
    <property type="match status" value="1"/>
</dbReference>
<organism evidence="1 2">
    <name type="scientific">Microbotryum silenes-dioicae</name>
    <dbReference type="NCBI Taxonomy" id="796604"/>
    <lineage>
        <taxon>Eukaryota</taxon>
        <taxon>Fungi</taxon>
        <taxon>Dikarya</taxon>
        <taxon>Basidiomycota</taxon>
        <taxon>Pucciniomycotina</taxon>
        <taxon>Microbotryomycetes</taxon>
        <taxon>Microbotryales</taxon>
        <taxon>Microbotryaceae</taxon>
        <taxon>Microbotryum</taxon>
    </lineage>
</organism>
<dbReference type="PANTHER" id="PTHR12083">
    <property type="entry name" value="BIFUNCTIONAL POLYNUCLEOTIDE PHOSPHATASE/KINASE"/>
    <property type="match status" value="1"/>
</dbReference>
<dbReference type="AlphaFoldDB" id="A0A2X0MWH0"/>
<name>A0A2X0MWH0_9BASI</name>